<dbReference type="NCBIfam" id="TIGR04057">
    <property type="entry name" value="SusC_RagA_signa"/>
    <property type="match status" value="1"/>
</dbReference>
<evidence type="ECO:0000256" key="4">
    <source>
        <dbReference type="ARBA" id="ARBA00022692"/>
    </source>
</evidence>
<keyword evidence="6 7" id="KW-0998">Cell outer membrane</keyword>
<dbReference type="NCBIfam" id="TIGR04056">
    <property type="entry name" value="OMP_RagA_SusC"/>
    <property type="match status" value="1"/>
</dbReference>
<dbReference type="InterPro" id="IPR012910">
    <property type="entry name" value="Plug_dom"/>
</dbReference>
<evidence type="ECO:0000256" key="2">
    <source>
        <dbReference type="ARBA" id="ARBA00022448"/>
    </source>
</evidence>
<comment type="subcellular location">
    <subcellularLocation>
        <location evidence="1 7">Cell outer membrane</location>
        <topology evidence="1 7">Multi-pass membrane protein</topology>
    </subcellularLocation>
</comment>
<dbReference type="GO" id="GO:0009279">
    <property type="term" value="C:cell outer membrane"/>
    <property type="evidence" value="ECO:0007669"/>
    <property type="project" value="UniProtKB-SubCell"/>
</dbReference>
<keyword evidence="12" id="KW-1185">Reference proteome</keyword>
<evidence type="ECO:0000256" key="9">
    <source>
        <dbReference type="SAM" id="SignalP"/>
    </source>
</evidence>
<organism evidence="11 12">
    <name type="scientific">Parapedobacter indicus</name>
    <dbReference type="NCBI Taxonomy" id="1477437"/>
    <lineage>
        <taxon>Bacteria</taxon>
        <taxon>Pseudomonadati</taxon>
        <taxon>Bacteroidota</taxon>
        <taxon>Sphingobacteriia</taxon>
        <taxon>Sphingobacteriales</taxon>
        <taxon>Sphingobacteriaceae</taxon>
        <taxon>Parapedobacter</taxon>
    </lineage>
</organism>
<accession>A0A1I3TGA8</accession>
<dbReference type="OrthoDB" id="9768177at2"/>
<gene>
    <name evidence="11" type="ORF">SAMN05444682_112175</name>
</gene>
<dbReference type="AlphaFoldDB" id="A0A1I3TGA8"/>
<evidence type="ECO:0000256" key="7">
    <source>
        <dbReference type="PROSITE-ProRule" id="PRU01360"/>
    </source>
</evidence>
<name>A0A1I3TGA8_9SPHI</name>
<dbReference type="Gene3D" id="2.60.40.1120">
    <property type="entry name" value="Carboxypeptidase-like, regulatory domain"/>
    <property type="match status" value="1"/>
</dbReference>
<feature type="signal peptide" evidence="9">
    <location>
        <begin position="1"/>
        <end position="24"/>
    </location>
</feature>
<evidence type="ECO:0000259" key="10">
    <source>
        <dbReference type="Pfam" id="PF07715"/>
    </source>
</evidence>
<evidence type="ECO:0000256" key="6">
    <source>
        <dbReference type="ARBA" id="ARBA00023237"/>
    </source>
</evidence>
<keyword evidence="9" id="KW-0732">Signal</keyword>
<feature type="region of interest" description="Disordered" evidence="8">
    <location>
        <begin position="384"/>
        <end position="403"/>
    </location>
</feature>
<keyword evidence="5 7" id="KW-0472">Membrane</keyword>
<dbReference type="InterPro" id="IPR023997">
    <property type="entry name" value="TonB-dep_OMP_SusC/RagA_CS"/>
</dbReference>
<sequence length="1017" mass="111669">MKNAVKILFLLSLTLYGYMGAAHAQANPVTGRVTDSSTGDAVAGITVTEKGTANQTVTNSQGVFDLSVASGAVLVFSGLEYTTQEVAVGSSTTVNVVLEAAVFDLDEVVVVGYGQQKSFEITSAISKVRGEDLDERPISRVDHAMAGKLSGVQVQEASGSPGRGFTVKVRGIGSITNSSAPLYVVDGFPLSSGLDNINPADIESIEVLKDAASAAIYGSRGSNGVVLVTTKSGKGGKPVISLDSYYGIQERFSKVDVLNRDEYIQFAIEERNNSWILQGGQASDPNSARSNANYWIDPLWISDPQSFPDHDWQELISRNAPVQSYQLSASGSSDFIKYYISGNHFNQKGIILGSDFKRLSFRGNVEAKVSDWFSLGLNLSANSVDRNDSDGDGNQGPVSRSTRVAPIVGLEQQTQEGGFYPYHAAFYLNPLALATELTNKGKAKNILANVYASVNLAKNLTFRTSFGTDYSNGFSQYFKPDNINRGLGHTGRVNADFRENYLTENILTYEHAADRLNLNAMAGFTYQEETYTEANLTKAGFPDDEIRTLNMGTLLNSGGSSAAQWSLMSFLGRVNASWDQKYLLTASLRRDASSRFGADNRWGWFPAVSLGWRISEESFMKDVEFVNELKLRASYGAAGNNNIGNYAAIGALNQTNYVLGSSQRVIAGFSPAGFSNRMLGWERTNTIDVGFDVSILRNRVSLVVDYYQADVNDLLLNVQIPAVSGFSNAMVNVGAIRNRGVEFELNTINLNGPFKWSTAFNISHNTNTVTALGPDSAPIYGYLEGFNVTITQIGKPIGSYYLFEQEGVFRNQDELDNHPHYRVQNVGDIKYRDVNNDGEINEDDRVIAGNNSPKFFWGMQNTFAYGAFDLTVAMDGQWGNKLLNIGISQHGQSRGNVDGYWRDRWRSPEDPGNGWVPRAAVTANLTTPSTFWLRNASFFRMRTVSLGYQAPARWFEQTNAIKSIRLYASVDNVFMHDHYYRNPQTGTWSNSNTVPGADFDATYPLARTYTFGLNARF</sequence>
<dbReference type="Gene3D" id="2.170.130.10">
    <property type="entry name" value="TonB-dependent receptor, plug domain"/>
    <property type="match status" value="1"/>
</dbReference>
<keyword evidence="2 7" id="KW-0813">Transport</keyword>
<dbReference type="Proteomes" id="UP000198670">
    <property type="component" value="Unassembled WGS sequence"/>
</dbReference>
<dbReference type="EMBL" id="FOQO01000012">
    <property type="protein sequence ID" value="SFJ70214.1"/>
    <property type="molecule type" value="Genomic_DNA"/>
</dbReference>
<dbReference type="Pfam" id="PF07715">
    <property type="entry name" value="Plug"/>
    <property type="match status" value="1"/>
</dbReference>
<dbReference type="InterPro" id="IPR023996">
    <property type="entry name" value="TonB-dep_OMP_SusC/RagA"/>
</dbReference>
<evidence type="ECO:0000313" key="11">
    <source>
        <dbReference type="EMBL" id="SFJ70214.1"/>
    </source>
</evidence>
<evidence type="ECO:0000256" key="3">
    <source>
        <dbReference type="ARBA" id="ARBA00022452"/>
    </source>
</evidence>
<dbReference type="InterPro" id="IPR036942">
    <property type="entry name" value="Beta-barrel_TonB_sf"/>
</dbReference>
<proteinExistence type="inferred from homology"/>
<dbReference type="SUPFAM" id="SSF56935">
    <property type="entry name" value="Porins"/>
    <property type="match status" value="1"/>
</dbReference>
<keyword evidence="3 7" id="KW-1134">Transmembrane beta strand</keyword>
<dbReference type="Pfam" id="PF13715">
    <property type="entry name" value="CarbopepD_reg_2"/>
    <property type="match status" value="1"/>
</dbReference>
<dbReference type="FunFam" id="2.170.130.10:FF:000008">
    <property type="entry name" value="SusC/RagA family TonB-linked outer membrane protein"/>
    <property type="match status" value="1"/>
</dbReference>
<evidence type="ECO:0000256" key="5">
    <source>
        <dbReference type="ARBA" id="ARBA00023136"/>
    </source>
</evidence>
<dbReference type="STRING" id="1477437.SAMN05444682_112175"/>
<dbReference type="InterPro" id="IPR008969">
    <property type="entry name" value="CarboxyPept-like_regulatory"/>
</dbReference>
<reference evidence="11 12" key="1">
    <citation type="submission" date="2016-10" db="EMBL/GenBank/DDBJ databases">
        <authorList>
            <person name="de Groot N.N."/>
        </authorList>
    </citation>
    <scope>NUCLEOTIDE SEQUENCE [LARGE SCALE GENOMIC DNA]</scope>
    <source>
        <strain evidence="11 12">RK1</strain>
    </source>
</reference>
<dbReference type="PROSITE" id="PS52016">
    <property type="entry name" value="TONB_DEPENDENT_REC_3"/>
    <property type="match status" value="1"/>
</dbReference>
<dbReference type="RefSeq" id="WP_090630915.1">
    <property type="nucleotide sequence ID" value="NZ_FOQO01000012.1"/>
</dbReference>
<feature type="chain" id="PRO_5011498802" evidence="9">
    <location>
        <begin position="25"/>
        <end position="1017"/>
    </location>
</feature>
<protein>
    <submittedName>
        <fullName evidence="11">TonB-linked outer membrane protein, SusC/RagA family</fullName>
    </submittedName>
</protein>
<evidence type="ECO:0000313" key="12">
    <source>
        <dbReference type="Proteomes" id="UP000198670"/>
    </source>
</evidence>
<dbReference type="Gene3D" id="2.40.170.20">
    <property type="entry name" value="TonB-dependent receptor, beta-barrel domain"/>
    <property type="match status" value="1"/>
</dbReference>
<evidence type="ECO:0000256" key="8">
    <source>
        <dbReference type="SAM" id="MobiDB-lite"/>
    </source>
</evidence>
<feature type="domain" description="TonB-dependent receptor plug" evidence="10">
    <location>
        <begin position="120"/>
        <end position="225"/>
    </location>
</feature>
<dbReference type="InterPro" id="IPR039426">
    <property type="entry name" value="TonB-dep_rcpt-like"/>
</dbReference>
<evidence type="ECO:0000256" key="1">
    <source>
        <dbReference type="ARBA" id="ARBA00004571"/>
    </source>
</evidence>
<dbReference type="SUPFAM" id="SSF49464">
    <property type="entry name" value="Carboxypeptidase regulatory domain-like"/>
    <property type="match status" value="1"/>
</dbReference>
<comment type="similarity">
    <text evidence="7">Belongs to the TonB-dependent receptor family.</text>
</comment>
<keyword evidence="4 7" id="KW-0812">Transmembrane</keyword>
<dbReference type="InterPro" id="IPR037066">
    <property type="entry name" value="Plug_dom_sf"/>
</dbReference>